<dbReference type="EMBL" id="GG663753">
    <property type="protein sequence ID" value="EEH50938.1"/>
    <property type="molecule type" value="Genomic_DNA"/>
</dbReference>
<evidence type="ECO:0000313" key="2">
    <source>
        <dbReference type="EMBL" id="EEH50938.1"/>
    </source>
</evidence>
<dbReference type="KEGG" id="mpp:MICPUCDRAFT_66074"/>
<keyword evidence="3" id="KW-1185">Reference proteome</keyword>
<evidence type="ECO:0000313" key="3">
    <source>
        <dbReference type="Proteomes" id="UP000001876"/>
    </source>
</evidence>
<sequence>MQRRLTFIVSLVDVRASLDQRIDHSLMAFLSSQMQRRLTFIVSLVDVRASLDQRIDHSLMAFLSSQMQRRQTVAIHFVNIGASLNECSNVVRTSDHYGEEEVSDSAAGLDQRLDHRLVAFLSGDVQRRRAVVACLVDVRARVHQRLDHRLAAESSGRVQRRLAVVVCLVDVRASLDQRLDHCLVALPSGYVQRRLAIIPPLVHVRTGLDQRQDRCLVAKLNSNVQRRLTWPKASVRRHVDVSASLDQRLDHRHVAVPRSFLELGPNVVNISVVAVVVALRILRPELGQSALALLNYRLEFTYVHTERGKHSLRDERAIDVVFGGHGSGILFWKPGPRRARSCPLGGMIRGRTRRAGGTRNDESRARPNPSAEWRVRGGEGCAPPVCFGVFLSSRPRLASFSCIRRYERLRSIY</sequence>
<gene>
    <name evidence="2" type="ORF">MICPUCDRAFT_66074</name>
</gene>
<dbReference type="Proteomes" id="UP000001876">
    <property type="component" value="Unassembled WGS sequence"/>
</dbReference>
<feature type="region of interest" description="Disordered" evidence="1">
    <location>
        <begin position="345"/>
        <end position="373"/>
    </location>
</feature>
<dbReference type="SUPFAM" id="SSF48403">
    <property type="entry name" value="Ankyrin repeat"/>
    <property type="match status" value="1"/>
</dbReference>
<dbReference type="RefSeq" id="XP_003064958.1">
    <property type="nucleotide sequence ID" value="XM_003064912.1"/>
</dbReference>
<accession>C1NAH1</accession>
<organism evidence="3">
    <name type="scientific">Micromonas pusilla (strain CCMP1545)</name>
    <name type="common">Picoplanktonic green alga</name>
    <dbReference type="NCBI Taxonomy" id="564608"/>
    <lineage>
        <taxon>Eukaryota</taxon>
        <taxon>Viridiplantae</taxon>
        <taxon>Chlorophyta</taxon>
        <taxon>Mamiellophyceae</taxon>
        <taxon>Mamiellales</taxon>
        <taxon>Mamiellaceae</taxon>
        <taxon>Micromonas</taxon>
    </lineage>
</organism>
<dbReference type="GeneID" id="9690349"/>
<proteinExistence type="predicted"/>
<evidence type="ECO:0000256" key="1">
    <source>
        <dbReference type="SAM" id="MobiDB-lite"/>
    </source>
</evidence>
<name>C1NAH1_MICPC</name>
<dbReference type="AlphaFoldDB" id="C1NAH1"/>
<protein>
    <submittedName>
        <fullName evidence="2">Predicted protein</fullName>
    </submittedName>
</protein>
<reference evidence="2 3" key="1">
    <citation type="journal article" date="2009" name="Science">
        <title>Green evolution and dynamic adaptations revealed by genomes of the marine picoeukaryotes Micromonas.</title>
        <authorList>
            <person name="Worden A.Z."/>
            <person name="Lee J.H."/>
            <person name="Mock T."/>
            <person name="Rouze P."/>
            <person name="Simmons M.P."/>
            <person name="Aerts A.L."/>
            <person name="Allen A.E."/>
            <person name="Cuvelier M.L."/>
            <person name="Derelle E."/>
            <person name="Everett M.V."/>
            <person name="Foulon E."/>
            <person name="Grimwood J."/>
            <person name="Gundlach H."/>
            <person name="Henrissat B."/>
            <person name="Napoli C."/>
            <person name="McDonald S.M."/>
            <person name="Parker M.S."/>
            <person name="Rombauts S."/>
            <person name="Salamov A."/>
            <person name="Von Dassow P."/>
            <person name="Badger J.H."/>
            <person name="Coutinho P.M."/>
            <person name="Demir E."/>
            <person name="Dubchak I."/>
            <person name="Gentemann C."/>
            <person name="Eikrem W."/>
            <person name="Gready J.E."/>
            <person name="John U."/>
            <person name="Lanier W."/>
            <person name="Lindquist E.A."/>
            <person name="Lucas S."/>
            <person name="Mayer K.F."/>
            <person name="Moreau H."/>
            <person name="Not F."/>
            <person name="Otillar R."/>
            <person name="Panaud O."/>
            <person name="Pangilinan J."/>
            <person name="Paulsen I."/>
            <person name="Piegu B."/>
            <person name="Poliakov A."/>
            <person name="Robbens S."/>
            <person name="Schmutz J."/>
            <person name="Toulza E."/>
            <person name="Wyss T."/>
            <person name="Zelensky A."/>
            <person name="Zhou K."/>
            <person name="Armbrust E.V."/>
            <person name="Bhattacharya D."/>
            <person name="Goodenough U.W."/>
            <person name="Van de Peer Y."/>
            <person name="Grigoriev I.V."/>
        </authorList>
    </citation>
    <scope>NUCLEOTIDE SEQUENCE [LARGE SCALE GENOMIC DNA]</scope>
    <source>
        <strain evidence="2 3">CCMP1545</strain>
    </source>
</reference>
<dbReference type="eggNOG" id="ENOG502STNJ">
    <property type="taxonomic scope" value="Eukaryota"/>
</dbReference>
<dbReference type="InterPro" id="IPR036770">
    <property type="entry name" value="Ankyrin_rpt-contain_sf"/>
</dbReference>